<reference evidence="7 8" key="1">
    <citation type="submission" date="2014-06" db="EMBL/GenBank/DDBJ databases">
        <title>Genome characterization of distinct group I Clostridium botulinum lineages.</title>
        <authorList>
            <person name="Giordani F."/>
            <person name="Anselmo A."/>
            <person name="Fillo S."/>
            <person name="Palozzi A.M."/>
            <person name="Fortunato A."/>
            <person name="Gentile B."/>
            <person name="Ciammaruconi A."/>
            <person name="Anniballi F."/>
            <person name="De Medici D."/>
            <person name="Lista F."/>
        </authorList>
    </citation>
    <scope>NUCLEOTIDE SEQUENCE [LARGE SCALE GENOMIC DNA]</scope>
    <source>
        <strain evidence="7 8">B2 450</strain>
    </source>
</reference>
<keyword evidence="2 5" id="KW-0812">Transmembrane</keyword>
<dbReference type="InterPro" id="IPR036513">
    <property type="entry name" value="STAS_dom_sf"/>
</dbReference>
<evidence type="ECO:0000256" key="5">
    <source>
        <dbReference type="SAM" id="Phobius"/>
    </source>
</evidence>
<dbReference type="SUPFAM" id="SSF52091">
    <property type="entry name" value="SpoIIaa-like"/>
    <property type="match status" value="1"/>
</dbReference>
<dbReference type="AlphaFoldDB" id="A0A0D1BPS8"/>
<evidence type="ECO:0000256" key="1">
    <source>
        <dbReference type="ARBA" id="ARBA00004141"/>
    </source>
</evidence>
<evidence type="ECO:0000256" key="2">
    <source>
        <dbReference type="ARBA" id="ARBA00022692"/>
    </source>
</evidence>
<dbReference type="OrthoDB" id="9771198at2"/>
<dbReference type="GO" id="GO:0016020">
    <property type="term" value="C:membrane"/>
    <property type="evidence" value="ECO:0007669"/>
    <property type="project" value="UniProtKB-SubCell"/>
</dbReference>
<comment type="caution">
    <text evidence="7">The sequence shown here is derived from an EMBL/GenBank/DDBJ whole genome shotgun (WGS) entry which is preliminary data.</text>
</comment>
<dbReference type="Gene3D" id="3.30.750.24">
    <property type="entry name" value="STAS domain"/>
    <property type="match status" value="1"/>
</dbReference>
<keyword evidence="3 5" id="KW-1133">Transmembrane helix</keyword>
<dbReference type="HOGENOM" id="CLU_003182_13_1_9"/>
<dbReference type="EMBL" id="JXSU01000008">
    <property type="protein sequence ID" value="KIS22240.1"/>
    <property type="molecule type" value="Genomic_DNA"/>
</dbReference>
<feature type="domain" description="STAS" evidence="6">
    <location>
        <begin position="445"/>
        <end position="546"/>
    </location>
</feature>
<dbReference type="Pfam" id="PF00916">
    <property type="entry name" value="Sulfate_transp"/>
    <property type="match status" value="1"/>
</dbReference>
<feature type="transmembrane region" description="Helical" evidence="5">
    <location>
        <begin position="53"/>
        <end position="69"/>
    </location>
</feature>
<name>A0A0D1BPS8_CLOBO</name>
<dbReference type="GO" id="GO:0055085">
    <property type="term" value="P:transmembrane transport"/>
    <property type="evidence" value="ECO:0007669"/>
    <property type="project" value="InterPro"/>
</dbReference>
<comment type="subcellular location">
    <subcellularLocation>
        <location evidence="1">Membrane</location>
        <topology evidence="1">Multi-pass membrane protein</topology>
    </subcellularLocation>
</comment>
<sequence>MLKPEILDILKCKEGGLTKEGLIKDFIAGIIVAIIALPLSVALGIASGVSPEKGLITAIIAGFLISFLGGSRVQIGGPTGAFVVIIYGIIEKYGIDGLVIATLMAGIILIIFGLLRFGSLIKYISYPITVGFTAGIAVTLFSTQVKDFLGLAINKVPSEFLLKWSMYISNMGTLSWQTLSLGIFSLLVLIIWPKFSKKVPGALVALILSTLIAYFLKLDVATIGTQFGEISSKVALPKLPGIDIITVQKLIKPAFTIAILAAIESLLSAVVADGMIGEKHNSNTELIAQGVGNIASALFGGIPATGAIARTAANVKNGGRTPIAGMVHAITLLLIMKIFMPLAKYIPLTTLAAILIVVSYNMSGWRIFKAMLKAPKSDVIILLATFFLTVIFDLVIAIEVGIFISMCLFMRKMALAIEVNELDQNYCSKKLSLESIHTNKIGNEILIYDINGPLFFAGIDNFISSIESLDTESKVVILRMKNMPVLDVTAYSELKKIEKLCIEEEIKLIMSEVQAQPMGVMKNMGMVSRLGENRFIRTLEEAIKAANNCCIS</sequence>
<dbReference type="PANTHER" id="PTHR11814">
    <property type="entry name" value="SULFATE TRANSPORTER"/>
    <property type="match status" value="1"/>
</dbReference>
<evidence type="ECO:0000256" key="3">
    <source>
        <dbReference type="ARBA" id="ARBA00022989"/>
    </source>
</evidence>
<feature type="transmembrane region" description="Helical" evidence="5">
    <location>
        <begin position="198"/>
        <end position="216"/>
    </location>
</feature>
<dbReference type="InterPro" id="IPR011547">
    <property type="entry name" value="SLC26A/SulP_dom"/>
</dbReference>
<feature type="transmembrane region" description="Helical" evidence="5">
    <location>
        <begin position="97"/>
        <end position="117"/>
    </location>
</feature>
<proteinExistence type="predicted"/>
<feature type="transmembrane region" description="Helical" evidence="5">
    <location>
        <begin position="380"/>
        <end position="404"/>
    </location>
</feature>
<protein>
    <submittedName>
        <fullName evidence="7">Sulfate permease</fullName>
    </submittedName>
</protein>
<dbReference type="Proteomes" id="UP000032250">
    <property type="component" value="Unassembled WGS sequence"/>
</dbReference>
<keyword evidence="4 5" id="KW-0472">Membrane</keyword>
<dbReference type="RefSeq" id="WP_003483168.1">
    <property type="nucleotide sequence ID" value="NZ_JXSU01000008.1"/>
</dbReference>
<evidence type="ECO:0000313" key="8">
    <source>
        <dbReference type="Proteomes" id="UP000032250"/>
    </source>
</evidence>
<dbReference type="InterPro" id="IPR001902">
    <property type="entry name" value="SLC26A/SulP_fam"/>
</dbReference>
<feature type="transmembrane region" description="Helical" evidence="5">
    <location>
        <begin position="164"/>
        <end position="192"/>
    </location>
</feature>
<dbReference type="PATRIC" id="fig|1379739.3.peg.3864"/>
<feature type="transmembrane region" description="Helical" evidence="5">
    <location>
        <begin position="345"/>
        <end position="368"/>
    </location>
</feature>
<dbReference type="InterPro" id="IPR002645">
    <property type="entry name" value="STAS_dom"/>
</dbReference>
<evidence type="ECO:0000259" key="6">
    <source>
        <dbReference type="PROSITE" id="PS50801"/>
    </source>
</evidence>
<dbReference type="Pfam" id="PF01740">
    <property type="entry name" value="STAS"/>
    <property type="match status" value="1"/>
</dbReference>
<dbReference type="PROSITE" id="PS50801">
    <property type="entry name" value="STAS"/>
    <property type="match status" value="1"/>
</dbReference>
<feature type="transmembrane region" description="Helical" evidence="5">
    <location>
        <begin position="123"/>
        <end position="143"/>
    </location>
</feature>
<feature type="transmembrane region" description="Helical" evidence="5">
    <location>
        <begin position="26"/>
        <end position="46"/>
    </location>
</feature>
<feature type="transmembrane region" description="Helical" evidence="5">
    <location>
        <begin position="287"/>
        <end position="309"/>
    </location>
</feature>
<evidence type="ECO:0000256" key="4">
    <source>
        <dbReference type="ARBA" id="ARBA00023136"/>
    </source>
</evidence>
<feature type="transmembrane region" description="Helical" evidence="5">
    <location>
        <begin position="254"/>
        <end position="275"/>
    </location>
</feature>
<organism evidence="7 8">
    <name type="scientific">Clostridium botulinum B2 450</name>
    <dbReference type="NCBI Taxonomy" id="1379739"/>
    <lineage>
        <taxon>Bacteria</taxon>
        <taxon>Bacillati</taxon>
        <taxon>Bacillota</taxon>
        <taxon>Clostridia</taxon>
        <taxon>Eubacteriales</taxon>
        <taxon>Clostridiaceae</taxon>
        <taxon>Clostridium</taxon>
    </lineage>
</organism>
<gene>
    <name evidence="7" type="ORF">N495_17435</name>
</gene>
<accession>A0A0D1BPS8</accession>
<evidence type="ECO:0000313" key="7">
    <source>
        <dbReference type="EMBL" id="KIS22240.1"/>
    </source>
</evidence>
<dbReference type="CDD" id="cd07042">
    <property type="entry name" value="STAS_SulP_like_sulfate_transporter"/>
    <property type="match status" value="1"/>
</dbReference>